<dbReference type="GO" id="GO:0009253">
    <property type="term" value="P:peptidoglycan catabolic process"/>
    <property type="evidence" value="ECO:0007669"/>
    <property type="project" value="InterPro"/>
</dbReference>
<organism evidence="4 5">
    <name type="scientific">Enhygromyxa salina</name>
    <dbReference type="NCBI Taxonomy" id="215803"/>
    <lineage>
        <taxon>Bacteria</taxon>
        <taxon>Pseudomonadati</taxon>
        <taxon>Myxococcota</taxon>
        <taxon>Polyangia</taxon>
        <taxon>Nannocystales</taxon>
        <taxon>Nannocystaceae</taxon>
        <taxon>Enhygromyxa</taxon>
    </lineage>
</organism>
<dbReference type="SUPFAM" id="SSF55846">
    <property type="entry name" value="N-acetylmuramoyl-L-alanine amidase-like"/>
    <property type="match status" value="1"/>
</dbReference>
<gene>
    <name evidence="4" type="ORF">ENSA5_36480</name>
</gene>
<feature type="domain" description="Peptidoglycan recognition protein family" evidence="3">
    <location>
        <begin position="3"/>
        <end position="119"/>
    </location>
</feature>
<dbReference type="Gene3D" id="3.90.70.10">
    <property type="entry name" value="Cysteine proteinases"/>
    <property type="match status" value="1"/>
</dbReference>
<evidence type="ECO:0000259" key="3">
    <source>
        <dbReference type="SMART" id="SM00701"/>
    </source>
</evidence>
<dbReference type="CDD" id="cd06583">
    <property type="entry name" value="PGRP"/>
    <property type="match status" value="1"/>
</dbReference>
<dbReference type="SMART" id="SM00644">
    <property type="entry name" value="Ami_2"/>
    <property type="match status" value="1"/>
</dbReference>
<sequence length="774" mass="84180">MTARPTTEYIIWHTAAHPGNLDTSAAQIDGWHKHNGWSGIGYHYVVRQGGAVESGRAAGEVGAHAKGLNGKSIGICFSGDGDEEDFTVAQREAGLELTRRLMDEYEIPAEKVLGHREINTLVDQGVVAAAYRTSKSCPGAKVDMDDVRRQLAACRFALPVDLGHGVEVTDEALAGYYDHSEKQHPGGYFPLGANTVWHGGLHLRGERGATVIGACADGELVAARMFETDADGQGHGHYGSVNFILLRHVASATQLRQANRKPVETYRVRISTLNFRPQPGRSATHGHLHVGDLLRRRAGEPDVDKGGYAWIPLEVVGSTDATWLGKQGYAAYDPSWLEAVGATDELFADGKPWTWYSLYMHLDPRPLAKRHPGLERLRWIAAGREGLAEELAKGGVVRVSDETAPVSVEAGEPLWLMGEYGSPNYRAGLIHWEVFAGEALMPSWACVEDTDEDYNMDAAQILELVEQDWFGSDAILTHDEIREFYANNARAKELRRYGCRFVSEWGINLDKAIAALRRQAVWWRTASLKQRISPLLWWDEAVAAGVELPEDRKVWHYNPVEFVSVMGGTRPVTAAEAAAPAPDSECVVLVVRDGSSVPHFCQGDQAWGARTLGSSSSIEAKGCAITAVAMVLAYYGRDINPKQLDEHLDAKGGYMGNAVYWAKALSAGASADLPTLTVTTAKMTNRSQFASTINARIDANMPTIAEVDYGKDSDSAGDHFVVIVGRNEAGQFIMNDPGTRAGNGAANPSAANVIETTTRDGGMTIVRLMLFDVS</sequence>
<dbReference type="InterPro" id="IPR039564">
    <property type="entry name" value="Peptidase_C39-like"/>
</dbReference>
<protein>
    <submittedName>
        <fullName evidence="4">N-acetylmuramoyl-L-alanine amidase</fullName>
    </submittedName>
</protein>
<dbReference type="AlphaFoldDB" id="A0A2S9XUP1"/>
<dbReference type="InterPro" id="IPR036505">
    <property type="entry name" value="Amidase/PGRP_sf"/>
</dbReference>
<dbReference type="Pfam" id="PF13529">
    <property type="entry name" value="Peptidase_C39_2"/>
    <property type="match status" value="1"/>
</dbReference>
<dbReference type="RefSeq" id="WP_181197892.1">
    <property type="nucleotide sequence ID" value="NZ_PVNK01000165.1"/>
</dbReference>
<evidence type="ECO:0000313" key="5">
    <source>
        <dbReference type="Proteomes" id="UP000237968"/>
    </source>
</evidence>
<dbReference type="Gene3D" id="3.40.80.10">
    <property type="entry name" value="Peptidoglycan recognition protein-like"/>
    <property type="match status" value="1"/>
</dbReference>
<dbReference type="InterPro" id="IPR006619">
    <property type="entry name" value="PGRP_domain_met/bac"/>
</dbReference>
<reference evidence="4 5" key="1">
    <citation type="submission" date="2018-03" db="EMBL/GenBank/DDBJ databases">
        <title>Draft Genome Sequences of the Obligatory Marine Myxobacteria Enhygromyxa salina SWB005.</title>
        <authorList>
            <person name="Poehlein A."/>
            <person name="Moghaddam J.A."/>
            <person name="Harms H."/>
            <person name="Alanjari M."/>
            <person name="Koenig G.M."/>
            <person name="Daniel R."/>
            <person name="Schaeberle T.F."/>
        </authorList>
    </citation>
    <scope>NUCLEOTIDE SEQUENCE [LARGE SCALE GENOMIC DNA]</scope>
    <source>
        <strain evidence="4 5">SWB005</strain>
    </source>
</reference>
<comment type="caution">
    <text evidence="4">The sequence shown here is derived from an EMBL/GenBank/DDBJ whole genome shotgun (WGS) entry which is preliminary data.</text>
</comment>
<evidence type="ECO:0000256" key="1">
    <source>
        <dbReference type="ARBA" id="ARBA00007553"/>
    </source>
</evidence>
<dbReference type="EMBL" id="PVNK01000165">
    <property type="protein sequence ID" value="PRP96572.1"/>
    <property type="molecule type" value="Genomic_DNA"/>
</dbReference>
<comment type="similarity">
    <text evidence="1">Belongs to the N-acetylmuramoyl-L-alanine amidase 2 family.</text>
</comment>
<name>A0A2S9XUP1_9BACT</name>
<keyword evidence="5" id="KW-1185">Reference proteome</keyword>
<accession>A0A2S9XUP1</accession>
<dbReference type="Pfam" id="PF01510">
    <property type="entry name" value="Amidase_2"/>
    <property type="match status" value="1"/>
</dbReference>
<proteinExistence type="inferred from homology"/>
<dbReference type="PANTHER" id="PTHR11022">
    <property type="entry name" value="PEPTIDOGLYCAN RECOGNITION PROTEIN"/>
    <property type="match status" value="1"/>
</dbReference>
<dbReference type="InterPro" id="IPR002502">
    <property type="entry name" value="Amidase_domain"/>
</dbReference>
<dbReference type="Proteomes" id="UP000237968">
    <property type="component" value="Unassembled WGS sequence"/>
</dbReference>
<feature type="domain" description="N-acetylmuramoyl-L-alanine amidase" evidence="2">
    <location>
        <begin position="1"/>
        <end position="125"/>
    </location>
</feature>
<evidence type="ECO:0000313" key="4">
    <source>
        <dbReference type="EMBL" id="PRP96572.1"/>
    </source>
</evidence>
<dbReference type="PANTHER" id="PTHR11022:SF41">
    <property type="entry name" value="PEPTIDOGLYCAN-RECOGNITION PROTEIN LC-RELATED"/>
    <property type="match status" value="1"/>
</dbReference>
<dbReference type="SMART" id="SM00701">
    <property type="entry name" value="PGRP"/>
    <property type="match status" value="1"/>
</dbReference>
<evidence type="ECO:0000259" key="2">
    <source>
        <dbReference type="SMART" id="SM00644"/>
    </source>
</evidence>
<dbReference type="GO" id="GO:0008745">
    <property type="term" value="F:N-acetylmuramoyl-L-alanine amidase activity"/>
    <property type="evidence" value="ECO:0007669"/>
    <property type="project" value="InterPro"/>
</dbReference>
<dbReference type="InterPro" id="IPR015510">
    <property type="entry name" value="PGRP"/>
</dbReference>
<dbReference type="GO" id="GO:0008270">
    <property type="term" value="F:zinc ion binding"/>
    <property type="evidence" value="ECO:0007669"/>
    <property type="project" value="InterPro"/>
</dbReference>